<dbReference type="PANTHER" id="PTHR37450:SF1">
    <property type="entry name" value="CIPC PROTEIN"/>
    <property type="match status" value="1"/>
</dbReference>
<dbReference type="Proteomes" id="UP001172102">
    <property type="component" value="Unassembled WGS sequence"/>
</dbReference>
<dbReference type="AlphaFoldDB" id="A0AA40AQ42"/>
<protein>
    <recommendedName>
        <fullName evidence="4">CipC-like antibiotic response protein</fullName>
    </recommendedName>
</protein>
<accession>A0AA40AQ42</accession>
<evidence type="ECO:0000313" key="3">
    <source>
        <dbReference type="Proteomes" id="UP001172102"/>
    </source>
</evidence>
<dbReference type="PANTHER" id="PTHR37450">
    <property type="entry name" value="CIPC PROTEIN"/>
    <property type="match status" value="1"/>
</dbReference>
<evidence type="ECO:0000256" key="1">
    <source>
        <dbReference type="SAM" id="MobiDB-lite"/>
    </source>
</evidence>
<sequence length="147" mass="17517">MGMTQEARTTRDEIYDRTEYNDHHKAKLSHELIGGAAAFEAMHLWEKKQRESGQEVKHSFAKEALAGLAGAEIDRLVETKGLDFVDREKAKHHAKKQVEDMYDAQYGEREHYSPHHQPHDTMRDYDDERRDDVYYDERKETYYDERR</sequence>
<evidence type="ECO:0008006" key="4">
    <source>
        <dbReference type="Google" id="ProtNLM"/>
    </source>
</evidence>
<dbReference type="Pfam" id="PF12585">
    <property type="entry name" value="DUF3759"/>
    <property type="match status" value="1"/>
</dbReference>
<keyword evidence="3" id="KW-1185">Reference proteome</keyword>
<evidence type="ECO:0000313" key="2">
    <source>
        <dbReference type="EMBL" id="KAK0719895.1"/>
    </source>
</evidence>
<proteinExistence type="predicted"/>
<reference evidence="2" key="1">
    <citation type="submission" date="2023-06" db="EMBL/GenBank/DDBJ databases">
        <title>Genome-scale phylogeny and comparative genomics of the fungal order Sordariales.</title>
        <authorList>
            <consortium name="Lawrence Berkeley National Laboratory"/>
            <person name="Hensen N."/>
            <person name="Bonometti L."/>
            <person name="Westerberg I."/>
            <person name="Brannstrom I.O."/>
            <person name="Guillou S."/>
            <person name="Cros-Aarteil S."/>
            <person name="Calhoun S."/>
            <person name="Haridas S."/>
            <person name="Kuo A."/>
            <person name="Mondo S."/>
            <person name="Pangilinan J."/>
            <person name="Riley R."/>
            <person name="Labutti K."/>
            <person name="Andreopoulos B."/>
            <person name="Lipzen A."/>
            <person name="Chen C."/>
            <person name="Yanf M."/>
            <person name="Daum C."/>
            <person name="Ng V."/>
            <person name="Clum A."/>
            <person name="Steindorff A."/>
            <person name="Ohm R."/>
            <person name="Martin F."/>
            <person name="Silar P."/>
            <person name="Natvig D."/>
            <person name="Lalanne C."/>
            <person name="Gautier V."/>
            <person name="Ament-Velasquez S.L."/>
            <person name="Kruys A."/>
            <person name="Hutchinson M.I."/>
            <person name="Powell A.J."/>
            <person name="Barry K."/>
            <person name="Miller A.N."/>
            <person name="Grigoriev I.V."/>
            <person name="Debuchy R."/>
            <person name="Gladieux P."/>
            <person name="Thoren M.H."/>
            <person name="Johannesson H."/>
        </authorList>
    </citation>
    <scope>NUCLEOTIDE SEQUENCE</scope>
    <source>
        <strain evidence="2">SMH4607-1</strain>
    </source>
</reference>
<feature type="region of interest" description="Disordered" evidence="1">
    <location>
        <begin position="103"/>
        <end position="147"/>
    </location>
</feature>
<organism evidence="2 3">
    <name type="scientific">Lasiosphaeris hirsuta</name>
    <dbReference type="NCBI Taxonomy" id="260670"/>
    <lineage>
        <taxon>Eukaryota</taxon>
        <taxon>Fungi</taxon>
        <taxon>Dikarya</taxon>
        <taxon>Ascomycota</taxon>
        <taxon>Pezizomycotina</taxon>
        <taxon>Sordariomycetes</taxon>
        <taxon>Sordariomycetidae</taxon>
        <taxon>Sordariales</taxon>
        <taxon>Lasiosphaeriaceae</taxon>
        <taxon>Lasiosphaeris</taxon>
    </lineage>
</organism>
<name>A0AA40AQ42_9PEZI</name>
<gene>
    <name evidence="2" type="ORF">B0H67DRAFT_169481</name>
</gene>
<dbReference type="EMBL" id="JAUKUA010000003">
    <property type="protein sequence ID" value="KAK0719895.1"/>
    <property type="molecule type" value="Genomic_DNA"/>
</dbReference>
<dbReference type="InterPro" id="IPR022234">
    <property type="entry name" value="DUF3759"/>
</dbReference>
<feature type="compositionally biased region" description="Basic and acidic residues" evidence="1">
    <location>
        <begin position="106"/>
        <end position="147"/>
    </location>
</feature>
<comment type="caution">
    <text evidence="2">The sequence shown here is derived from an EMBL/GenBank/DDBJ whole genome shotgun (WGS) entry which is preliminary data.</text>
</comment>